<dbReference type="PROSITE" id="PS50893">
    <property type="entry name" value="ABC_TRANSPORTER_2"/>
    <property type="match status" value="1"/>
</dbReference>
<evidence type="ECO:0000313" key="5">
    <source>
        <dbReference type="EMBL" id="EEG78939.1"/>
    </source>
</evidence>
<evidence type="ECO:0000256" key="3">
    <source>
        <dbReference type="ARBA" id="ARBA00022840"/>
    </source>
</evidence>
<dbReference type="PROSITE" id="PS00211">
    <property type="entry name" value="ABC_TRANSPORTER_1"/>
    <property type="match status" value="1"/>
</dbReference>
<comment type="caution">
    <text evidence="5">The sequence shown here is derived from an EMBL/GenBank/DDBJ whole genome shotgun (WGS) entry which is preliminary data.</text>
</comment>
<dbReference type="PANTHER" id="PTHR43423:SF1">
    <property type="entry name" value="ABC TRANSPORTER I FAMILY MEMBER 17"/>
    <property type="match status" value="1"/>
</dbReference>
<organism evidence="5 6">
    <name type="scientific">Dethiobacter alkaliphilus AHT 1</name>
    <dbReference type="NCBI Taxonomy" id="555088"/>
    <lineage>
        <taxon>Bacteria</taxon>
        <taxon>Bacillati</taxon>
        <taxon>Bacillota</taxon>
        <taxon>Dethiobacteria</taxon>
        <taxon>Dethiobacterales</taxon>
        <taxon>Dethiobacteraceae</taxon>
        <taxon>Dethiobacter</taxon>
    </lineage>
</organism>
<gene>
    <name evidence="5" type="ORF">DealDRAFT_0213</name>
</gene>
<evidence type="ECO:0000259" key="4">
    <source>
        <dbReference type="PROSITE" id="PS50893"/>
    </source>
</evidence>
<proteinExistence type="predicted"/>
<dbReference type="PANTHER" id="PTHR43423">
    <property type="entry name" value="ABC TRANSPORTER I FAMILY MEMBER 17"/>
    <property type="match status" value="1"/>
</dbReference>
<dbReference type="OrthoDB" id="9785080at2"/>
<accession>C0GCK4</accession>
<dbReference type="RefSeq" id="WP_008514018.1">
    <property type="nucleotide sequence ID" value="NZ_ACJM01000001.1"/>
</dbReference>
<dbReference type="Proteomes" id="UP000006443">
    <property type="component" value="Unassembled WGS sequence"/>
</dbReference>
<name>C0GCK4_DETAL</name>
<dbReference type="AlphaFoldDB" id="C0GCK4"/>
<evidence type="ECO:0000256" key="2">
    <source>
        <dbReference type="ARBA" id="ARBA00022741"/>
    </source>
</evidence>
<dbReference type="InterPro" id="IPR003593">
    <property type="entry name" value="AAA+_ATPase"/>
</dbReference>
<dbReference type="eggNOG" id="COG1136">
    <property type="taxonomic scope" value="Bacteria"/>
</dbReference>
<dbReference type="CDD" id="cd03228">
    <property type="entry name" value="ABCC_MRP_Like"/>
    <property type="match status" value="1"/>
</dbReference>
<sequence length="219" mass="24549">MFTFNNIRYKDILEIEDLLIPVNKVTCIVGESGSGKTTLLRLLNKMISPDEGEIFFHDTPLTNIPAVDLRRRVVMLSQVPVIFPGTIEDNLQAGLSFSEKPLAEEQKLREALLLVHLNKDLAGEADKLSGGEKQRLCLARMMLMEPEVMLLDEPSGALDEDTEELIINSLVNFARDHNKTLIMVTHSKNVARQYAQQIIEVRSGKIIRQEEVAGNAGRN</sequence>
<dbReference type="InterPro" id="IPR027417">
    <property type="entry name" value="P-loop_NTPase"/>
</dbReference>
<dbReference type="Gene3D" id="3.40.50.300">
    <property type="entry name" value="P-loop containing nucleotide triphosphate hydrolases"/>
    <property type="match status" value="1"/>
</dbReference>
<keyword evidence="3" id="KW-0067">ATP-binding</keyword>
<dbReference type="GO" id="GO:0016887">
    <property type="term" value="F:ATP hydrolysis activity"/>
    <property type="evidence" value="ECO:0007669"/>
    <property type="project" value="InterPro"/>
</dbReference>
<keyword evidence="6" id="KW-1185">Reference proteome</keyword>
<dbReference type="EMBL" id="ACJM01000001">
    <property type="protein sequence ID" value="EEG78939.1"/>
    <property type="molecule type" value="Genomic_DNA"/>
</dbReference>
<evidence type="ECO:0000313" key="6">
    <source>
        <dbReference type="Proteomes" id="UP000006443"/>
    </source>
</evidence>
<dbReference type="SUPFAM" id="SSF52540">
    <property type="entry name" value="P-loop containing nucleoside triphosphate hydrolases"/>
    <property type="match status" value="1"/>
</dbReference>
<dbReference type="GO" id="GO:0005524">
    <property type="term" value="F:ATP binding"/>
    <property type="evidence" value="ECO:0007669"/>
    <property type="project" value="UniProtKB-KW"/>
</dbReference>
<feature type="domain" description="ABC transporter" evidence="4">
    <location>
        <begin position="2"/>
        <end position="216"/>
    </location>
</feature>
<evidence type="ECO:0000256" key="1">
    <source>
        <dbReference type="ARBA" id="ARBA00022448"/>
    </source>
</evidence>
<dbReference type="InterPro" id="IPR003439">
    <property type="entry name" value="ABC_transporter-like_ATP-bd"/>
</dbReference>
<keyword evidence="1" id="KW-0813">Transport</keyword>
<reference evidence="5 6" key="1">
    <citation type="submission" date="2009-02" db="EMBL/GenBank/DDBJ databases">
        <title>Sequencing of the draft genome and assembly of Dethiobacter alkaliphilus AHT 1.</title>
        <authorList>
            <consortium name="US DOE Joint Genome Institute (JGI-PGF)"/>
            <person name="Lucas S."/>
            <person name="Copeland A."/>
            <person name="Lapidus A."/>
            <person name="Glavina del Rio T."/>
            <person name="Dalin E."/>
            <person name="Tice H."/>
            <person name="Bruce D."/>
            <person name="Goodwin L."/>
            <person name="Pitluck S."/>
            <person name="Larimer F."/>
            <person name="Land M.L."/>
            <person name="Hauser L."/>
            <person name="Muyzer G."/>
        </authorList>
    </citation>
    <scope>NUCLEOTIDE SEQUENCE [LARGE SCALE GENOMIC DNA]</scope>
    <source>
        <strain evidence="5 6">AHT 1</strain>
    </source>
</reference>
<dbReference type="InterPro" id="IPR017871">
    <property type="entry name" value="ABC_transporter-like_CS"/>
</dbReference>
<keyword evidence="2" id="KW-0547">Nucleotide-binding</keyword>
<dbReference type="SMART" id="SM00382">
    <property type="entry name" value="AAA"/>
    <property type="match status" value="1"/>
</dbReference>
<protein>
    <submittedName>
        <fullName evidence="5">ABC transporter related protein</fullName>
    </submittedName>
</protein>
<dbReference type="Pfam" id="PF00005">
    <property type="entry name" value="ABC_tran"/>
    <property type="match status" value="1"/>
</dbReference>
<dbReference type="STRING" id="555088.DealDRAFT_0213"/>